<dbReference type="Pfam" id="PF13181">
    <property type="entry name" value="TPR_8"/>
    <property type="match status" value="1"/>
</dbReference>
<dbReference type="eggNOG" id="KOG4234">
    <property type="taxonomic scope" value="Eukaryota"/>
</dbReference>
<protein>
    <submittedName>
        <fullName evidence="3">Uncharacterized protein</fullName>
    </submittedName>
</protein>
<dbReference type="SMART" id="SM00028">
    <property type="entry name" value="TPR"/>
    <property type="match status" value="3"/>
</dbReference>
<feature type="repeat" description="TPR" evidence="1">
    <location>
        <begin position="124"/>
        <end position="157"/>
    </location>
</feature>
<evidence type="ECO:0000313" key="3">
    <source>
        <dbReference type="EMBL" id="KNC87801.1"/>
    </source>
</evidence>
<dbReference type="Pfam" id="PF00515">
    <property type="entry name" value="TPR_1"/>
    <property type="match status" value="2"/>
</dbReference>
<reference evidence="3 4" key="1">
    <citation type="submission" date="2011-02" db="EMBL/GenBank/DDBJ databases">
        <title>The Genome Sequence of Sphaeroforma arctica JP610.</title>
        <authorList>
            <consortium name="The Broad Institute Genome Sequencing Platform"/>
            <person name="Russ C."/>
            <person name="Cuomo C."/>
            <person name="Young S.K."/>
            <person name="Zeng Q."/>
            <person name="Gargeya S."/>
            <person name="Alvarado L."/>
            <person name="Berlin A."/>
            <person name="Chapman S.B."/>
            <person name="Chen Z."/>
            <person name="Freedman E."/>
            <person name="Gellesch M."/>
            <person name="Goldberg J."/>
            <person name="Griggs A."/>
            <person name="Gujja S."/>
            <person name="Heilman E."/>
            <person name="Heiman D."/>
            <person name="Howarth C."/>
            <person name="Mehta T."/>
            <person name="Neiman D."/>
            <person name="Pearson M."/>
            <person name="Roberts A."/>
            <person name="Saif S."/>
            <person name="Shea T."/>
            <person name="Shenoy N."/>
            <person name="Sisk P."/>
            <person name="Stolte C."/>
            <person name="Sykes S."/>
            <person name="White J."/>
            <person name="Yandava C."/>
            <person name="Burger G."/>
            <person name="Gray M.W."/>
            <person name="Holland P.W.H."/>
            <person name="King N."/>
            <person name="Lang F.B.F."/>
            <person name="Roger A.J."/>
            <person name="Ruiz-Trillo I."/>
            <person name="Haas B."/>
            <person name="Nusbaum C."/>
            <person name="Birren B."/>
        </authorList>
    </citation>
    <scope>NUCLEOTIDE SEQUENCE [LARGE SCALE GENOMIC DNA]</scope>
    <source>
        <strain evidence="3 4">JP610</strain>
    </source>
</reference>
<feature type="repeat" description="TPR" evidence="1">
    <location>
        <begin position="196"/>
        <end position="229"/>
    </location>
</feature>
<keyword evidence="4" id="KW-1185">Reference proteome</keyword>
<name>A0A0L0GG49_9EUKA</name>
<dbReference type="AlphaFoldDB" id="A0A0L0GG49"/>
<feature type="compositionally biased region" description="Basic and acidic residues" evidence="2">
    <location>
        <begin position="56"/>
        <end position="68"/>
    </location>
</feature>
<dbReference type="InterPro" id="IPR011990">
    <property type="entry name" value="TPR-like_helical_dom_sf"/>
</dbReference>
<dbReference type="SUPFAM" id="SSF48452">
    <property type="entry name" value="TPR-like"/>
    <property type="match status" value="1"/>
</dbReference>
<feature type="region of interest" description="Disordered" evidence="2">
    <location>
        <begin position="88"/>
        <end position="111"/>
    </location>
</feature>
<dbReference type="PANTHER" id="PTHR46014">
    <property type="entry name" value="TETRATRICOPEPTIDE REPEAT PROTEIN 1"/>
    <property type="match status" value="1"/>
</dbReference>
<dbReference type="Gene3D" id="1.25.40.10">
    <property type="entry name" value="Tetratricopeptide repeat domain"/>
    <property type="match status" value="1"/>
</dbReference>
<dbReference type="EMBL" id="KQ241598">
    <property type="protein sequence ID" value="KNC87801.1"/>
    <property type="molecule type" value="Genomic_DNA"/>
</dbReference>
<dbReference type="GeneID" id="25900562"/>
<dbReference type="PROSITE" id="PS50005">
    <property type="entry name" value="TPR"/>
    <property type="match status" value="2"/>
</dbReference>
<proteinExistence type="predicted"/>
<dbReference type="PANTHER" id="PTHR46014:SF1">
    <property type="entry name" value="TETRATRICOPEPTIDE REPEAT PROTEIN 1"/>
    <property type="match status" value="1"/>
</dbReference>
<dbReference type="STRING" id="667725.A0A0L0GG49"/>
<accession>A0A0L0GG49</accession>
<feature type="region of interest" description="Disordered" evidence="2">
    <location>
        <begin position="26"/>
        <end position="71"/>
    </location>
</feature>
<gene>
    <name evidence="3" type="ORF">SARC_00058</name>
</gene>
<dbReference type="PROSITE" id="PS50293">
    <property type="entry name" value="TPR_REGION"/>
    <property type="match status" value="1"/>
</dbReference>
<evidence type="ECO:0000256" key="2">
    <source>
        <dbReference type="SAM" id="MobiDB-lite"/>
    </source>
</evidence>
<sequence length="292" mass="32432">MVQVLFNNSSKIDWYDKVIMDEHEQGASKAGPTRQQLVDEAFAKSYTKKNPANGQKDSDESKDEHADIADGASIVELEDKVEGMNLAESAKADSTGKVDTPSGVEASDDTKWSEEEIKEAFEKADSLKVEGNIFFKMKEYDSAINLYTECIESCPAGDSRVAVYFCNRAACYLALEEYNDAVDDCTEALSLNKEYVKALVRRAQGYEKQDKLEDALEDFKKAVELDPTTRVAVEGGKRLSPLVTERQEKLKEEMMGKLKDLGNTVLGKFGMSLDAFKMVQQPDGSYSVGYNP</sequence>
<dbReference type="OrthoDB" id="1872379at2759"/>
<dbReference type="InterPro" id="IPR052769">
    <property type="entry name" value="TPR_domain_protein"/>
</dbReference>
<dbReference type="RefSeq" id="XP_014161703.1">
    <property type="nucleotide sequence ID" value="XM_014306228.1"/>
</dbReference>
<evidence type="ECO:0000256" key="1">
    <source>
        <dbReference type="PROSITE-ProRule" id="PRU00339"/>
    </source>
</evidence>
<dbReference type="InterPro" id="IPR019734">
    <property type="entry name" value="TPR_rpt"/>
</dbReference>
<organism evidence="3 4">
    <name type="scientific">Sphaeroforma arctica JP610</name>
    <dbReference type="NCBI Taxonomy" id="667725"/>
    <lineage>
        <taxon>Eukaryota</taxon>
        <taxon>Ichthyosporea</taxon>
        <taxon>Ichthyophonida</taxon>
        <taxon>Sphaeroforma</taxon>
    </lineage>
</organism>
<keyword evidence="1" id="KW-0802">TPR repeat</keyword>
<dbReference type="Proteomes" id="UP000054560">
    <property type="component" value="Unassembled WGS sequence"/>
</dbReference>
<evidence type="ECO:0000313" key="4">
    <source>
        <dbReference type="Proteomes" id="UP000054560"/>
    </source>
</evidence>